<feature type="transmembrane region" description="Helical" evidence="1">
    <location>
        <begin position="18"/>
        <end position="38"/>
    </location>
</feature>
<dbReference type="EMBL" id="JAMYZZ010000039">
    <property type="protein sequence ID" value="MCP1259586.1"/>
    <property type="molecule type" value="Genomic_DNA"/>
</dbReference>
<evidence type="ECO:0000313" key="2">
    <source>
        <dbReference type="EMBL" id="MCP1259586.1"/>
    </source>
</evidence>
<keyword evidence="1" id="KW-0812">Transmembrane</keyword>
<accession>A0ABT1F306</accession>
<sequence length="117" mass="12493">MKSLLTFDSLITPKFIKFFFYVGVFFCFLSGFGIFLTILNRSVAIAQITGSSPTLATLGGLIAGSLAGLIVTVVGIVFARVSSELTLVVFMIRDELAWQRENTISAARSSSPSSSAS</sequence>
<evidence type="ECO:0000256" key="1">
    <source>
        <dbReference type="SAM" id="Phobius"/>
    </source>
</evidence>
<name>A0ABT1F306_9PROT</name>
<gene>
    <name evidence="2" type="ORF">NKW50_13405</name>
</gene>
<proteinExistence type="predicted"/>
<dbReference type="InterPro" id="IPR025557">
    <property type="entry name" value="DUF4282"/>
</dbReference>
<feature type="transmembrane region" description="Helical" evidence="1">
    <location>
        <begin position="58"/>
        <end position="81"/>
    </location>
</feature>
<keyword evidence="1" id="KW-0472">Membrane</keyword>
<dbReference type="Pfam" id="PF14110">
    <property type="entry name" value="DUF4282"/>
    <property type="match status" value="1"/>
</dbReference>
<reference evidence="2 3" key="1">
    <citation type="submission" date="2022-06" db="EMBL/GenBank/DDBJ databases">
        <title>Acetobacer genomes from food samples.</title>
        <authorList>
            <person name="Sombolestani A."/>
        </authorList>
    </citation>
    <scope>NUCLEOTIDE SEQUENCE [LARGE SCALE GENOMIC DNA]</scope>
    <source>
        <strain evidence="2 3">R-83285</strain>
    </source>
</reference>
<keyword evidence="1" id="KW-1133">Transmembrane helix</keyword>
<protein>
    <submittedName>
        <fullName evidence="2">DUF4282 domain-containing protein</fullName>
    </submittedName>
</protein>
<organism evidence="2 3">
    <name type="scientific">Acetobacter lambici</name>
    <dbReference type="NCBI Taxonomy" id="1332824"/>
    <lineage>
        <taxon>Bacteria</taxon>
        <taxon>Pseudomonadati</taxon>
        <taxon>Pseudomonadota</taxon>
        <taxon>Alphaproteobacteria</taxon>
        <taxon>Acetobacterales</taxon>
        <taxon>Acetobacteraceae</taxon>
        <taxon>Acetobacter</taxon>
    </lineage>
</organism>
<keyword evidence="3" id="KW-1185">Reference proteome</keyword>
<dbReference type="Proteomes" id="UP001523528">
    <property type="component" value="Unassembled WGS sequence"/>
</dbReference>
<evidence type="ECO:0000313" key="3">
    <source>
        <dbReference type="Proteomes" id="UP001523528"/>
    </source>
</evidence>
<comment type="caution">
    <text evidence="2">The sequence shown here is derived from an EMBL/GenBank/DDBJ whole genome shotgun (WGS) entry which is preliminary data.</text>
</comment>
<dbReference type="RefSeq" id="WP_165992029.1">
    <property type="nucleotide sequence ID" value="NZ_JAMYZY010000042.1"/>
</dbReference>